<dbReference type="AlphaFoldDB" id="A0A843UTX4"/>
<dbReference type="EMBL" id="NMUH01000860">
    <property type="protein sequence ID" value="MQL85946.1"/>
    <property type="molecule type" value="Genomic_DNA"/>
</dbReference>
<organism evidence="2 3">
    <name type="scientific">Colocasia esculenta</name>
    <name type="common">Wild taro</name>
    <name type="synonym">Arum esculentum</name>
    <dbReference type="NCBI Taxonomy" id="4460"/>
    <lineage>
        <taxon>Eukaryota</taxon>
        <taxon>Viridiplantae</taxon>
        <taxon>Streptophyta</taxon>
        <taxon>Embryophyta</taxon>
        <taxon>Tracheophyta</taxon>
        <taxon>Spermatophyta</taxon>
        <taxon>Magnoliopsida</taxon>
        <taxon>Liliopsida</taxon>
        <taxon>Araceae</taxon>
        <taxon>Aroideae</taxon>
        <taxon>Colocasieae</taxon>
        <taxon>Colocasia</taxon>
    </lineage>
</organism>
<reference evidence="2" key="1">
    <citation type="submission" date="2017-07" db="EMBL/GenBank/DDBJ databases">
        <title>Taro Niue Genome Assembly and Annotation.</title>
        <authorList>
            <person name="Atibalentja N."/>
            <person name="Keating K."/>
            <person name="Fields C.J."/>
        </authorList>
    </citation>
    <scope>NUCLEOTIDE SEQUENCE</scope>
    <source>
        <strain evidence="2">Niue_2</strain>
        <tissue evidence="2">Leaf</tissue>
    </source>
</reference>
<feature type="region of interest" description="Disordered" evidence="1">
    <location>
        <begin position="30"/>
        <end position="59"/>
    </location>
</feature>
<sequence length="84" mass="9381">MSRDDTRLWHRGLPGVRSCGWWWLQATLGPPPPPAQARPTLGSRVLGKTTPPRQSPARVLNGWGQRWGCEEPVRKLPPMCNVCA</sequence>
<accession>A0A843UTX4</accession>
<proteinExistence type="predicted"/>
<gene>
    <name evidence="2" type="ORF">Taro_018482</name>
</gene>
<evidence type="ECO:0000313" key="2">
    <source>
        <dbReference type="EMBL" id="MQL85946.1"/>
    </source>
</evidence>
<protein>
    <submittedName>
        <fullName evidence="2">Uncharacterized protein</fullName>
    </submittedName>
</protein>
<keyword evidence="3" id="KW-1185">Reference proteome</keyword>
<name>A0A843UTX4_COLES</name>
<evidence type="ECO:0000313" key="3">
    <source>
        <dbReference type="Proteomes" id="UP000652761"/>
    </source>
</evidence>
<dbReference type="Proteomes" id="UP000652761">
    <property type="component" value="Unassembled WGS sequence"/>
</dbReference>
<comment type="caution">
    <text evidence="2">The sequence shown here is derived from an EMBL/GenBank/DDBJ whole genome shotgun (WGS) entry which is preliminary data.</text>
</comment>
<evidence type="ECO:0000256" key="1">
    <source>
        <dbReference type="SAM" id="MobiDB-lite"/>
    </source>
</evidence>